<reference evidence="2" key="1">
    <citation type="submission" date="2017-07" db="EMBL/GenBank/DDBJ databases">
        <title>Novel pathways for hydrocarbon cycling and metabolic interdependencies in hydrothermal sediment communities.</title>
        <authorList>
            <person name="Dombrowski N."/>
            <person name="Seitz K."/>
            <person name="Teske A."/>
            <person name="Baker B."/>
        </authorList>
    </citation>
    <scope>NUCLEOTIDE SEQUENCE [LARGE SCALE GENOMIC DNA]</scope>
</reference>
<dbReference type="Proteomes" id="UP000216312">
    <property type="component" value="Unassembled WGS sequence"/>
</dbReference>
<gene>
    <name evidence="1" type="ORF">CGW93_00770</name>
</gene>
<dbReference type="AlphaFoldDB" id="A0A257LXI9"/>
<dbReference type="EMBL" id="NMUJ01000005">
    <property type="protein sequence ID" value="OYV03471.1"/>
    <property type="molecule type" value="Genomic_DNA"/>
</dbReference>
<comment type="caution">
    <text evidence="1">The sequence shown here is derived from an EMBL/GenBank/DDBJ whole genome shotgun (WGS) entry which is preliminary data.</text>
</comment>
<proteinExistence type="predicted"/>
<evidence type="ECO:0000313" key="2">
    <source>
        <dbReference type="Proteomes" id="UP000216312"/>
    </source>
</evidence>
<sequence>MKDPRSVTGGKDPATAADIHESKGFCLLPSDFANPFNANEIAVMTFRGTSDYPHTPGVVLYIPLEVKRNYTTAFKIIGIGPQGAIDYVVEESAILRRPPEKI</sequence>
<protein>
    <submittedName>
        <fullName evidence="1">Uncharacterized protein</fullName>
    </submittedName>
</protein>
<organism evidence="1 2">
    <name type="scientific">candidate division WOR-3 bacterium 4484_18</name>
    <dbReference type="NCBI Taxonomy" id="2020626"/>
    <lineage>
        <taxon>Bacteria</taxon>
        <taxon>Bacteria division WOR-3</taxon>
    </lineage>
</organism>
<name>A0A257LXI9_UNCW3</name>
<evidence type="ECO:0000313" key="1">
    <source>
        <dbReference type="EMBL" id="OYV03471.1"/>
    </source>
</evidence>
<accession>A0A257LXI9</accession>